<dbReference type="InterPro" id="IPR010619">
    <property type="entry name" value="ThrE-like_N"/>
</dbReference>
<organism evidence="10 11">
    <name type="scientific">Marssonina brunnea f. sp. multigermtubi (strain MB_m1)</name>
    <name type="common">Marssonina leaf spot fungus</name>
    <dbReference type="NCBI Taxonomy" id="1072389"/>
    <lineage>
        <taxon>Eukaryota</taxon>
        <taxon>Fungi</taxon>
        <taxon>Dikarya</taxon>
        <taxon>Ascomycota</taxon>
        <taxon>Pezizomycotina</taxon>
        <taxon>Leotiomycetes</taxon>
        <taxon>Helotiales</taxon>
        <taxon>Drepanopezizaceae</taxon>
        <taxon>Drepanopeziza</taxon>
    </lineage>
</organism>
<feature type="region of interest" description="Disordered" evidence="6">
    <location>
        <begin position="119"/>
        <end position="190"/>
    </location>
</feature>
<feature type="domain" description="Threonine/Serine exporter ThrE" evidence="9">
    <location>
        <begin position="749"/>
        <end position="839"/>
    </location>
</feature>
<evidence type="ECO:0000256" key="4">
    <source>
        <dbReference type="ARBA" id="ARBA00023136"/>
    </source>
</evidence>
<dbReference type="PANTHER" id="PTHR31082">
    <property type="entry name" value="PHEROMONE-REGULATED MEMBRANE PROTEIN 10"/>
    <property type="match status" value="1"/>
</dbReference>
<feature type="compositionally biased region" description="Low complexity" evidence="6">
    <location>
        <begin position="37"/>
        <end position="68"/>
    </location>
</feature>
<gene>
    <name evidence="10" type="ORF">MBM_09103</name>
</gene>
<evidence type="ECO:0000256" key="2">
    <source>
        <dbReference type="ARBA" id="ARBA00022692"/>
    </source>
</evidence>
<comment type="subcellular location">
    <subcellularLocation>
        <location evidence="1">Membrane</location>
        <topology evidence="1">Multi-pass membrane protein</topology>
    </subcellularLocation>
</comment>
<dbReference type="InterPro" id="IPR024528">
    <property type="entry name" value="ThrE_2"/>
</dbReference>
<feature type="region of interest" description="Disordered" evidence="6">
    <location>
        <begin position="428"/>
        <end position="447"/>
    </location>
</feature>
<protein>
    <submittedName>
        <fullName evidence="10">DUF1212 domain membrane protein Prm10</fullName>
    </submittedName>
</protein>
<dbReference type="AlphaFoldDB" id="K1XK98"/>
<feature type="compositionally biased region" description="Polar residues" evidence="6">
    <location>
        <begin position="377"/>
        <end position="396"/>
    </location>
</feature>
<evidence type="ECO:0000259" key="8">
    <source>
        <dbReference type="Pfam" id="PF06738"/>
    </source>
</evidence>
<feature type="compositionally biased region" description="Polar residues" evidence="6">
    <location>
        <begin position="145"/>
        <end position="164"/>
    </location>
</feature>
<dbReference type="GO" id="GO:0022857">
    <property type="term" value="F:transmembrane transporter activity"/>
    <property type="evidence" value="ECO:0007669"/>
    <property type="project" value="InterPro"/>
</dbReference>
<proteinExistence type="inferred from homology"/>
<evidence type="ECO:0000256" key="1">
    <source>
        <dbReference type="ARBA" id="ARBA00004141"/>
    </source>
</evidence>
<feature type="compositionally biased region" description="Low complexity" evidence="6">
    <location>
        <begin position="119"/>
        <end position="128"/>
    </location>
</feature>
<evidence type="ECO:0000256" key="3">
    <source>
        <dbReference type="ARBA" id="ARBA00022989"/>
    </source>
</evidence>
<feature type="transmembrane region" description="Helical" evidence="7">
    <location>
        <begin position="637"/>
        <end position="658"/>
    </location>
</feature>
<feature type="compositionally biased region" description="Polar residues" evidence="6">
    <location>
        <begin position="173"/>
        <end position="189"/>
    </location>
</feature>
<dbReference type="GO" id="GO:0016020">
    <property type="term" value="C:membrane"/>
    <property type="evidence" value="ECO:0007669"/>
    <property type="project" value="UniProtKB-SubCell"/>
</dbReference>
<feature type="transmembrane region" description="Helical" evidence="7">
    <location>
        <begin position="665"/>
        <end position="684"/>
    </location>
</feature>
<accession>K1XK98</accession>
<dbReference type="Pfam" id="PF12821">
    <property type="entry name" value="ThrE_2"/>
    <property type="match status" value="1"/>
</dbReference>
<feature type="transmembrane region" description="Helical" evidence="7">
    <location>
        <begin position="704"/>
        <end position="727"/>
    </location>
</feature>
<name>K1XK98_MARBU</name>
<evidence type="ECO:0000256" key="5">
    <source>
        <dbReference type="ARBA" id="ARBA00034125"/>
    </source>
</evidence>
<dbReference type="Pfam" id="PF06738">
    <property type="entry name" value="ThrE"/>
    <property type="match status" value="1"/>
</dbReference>
<evidence type="ECO:0000259" key="9">
    <source>
        <dbReference type="Pfam" id="PF12821"/>
    </source>
</evidence>
<dbReference type="InParanoid" id="K1XK98"/>
<dbReference type="Proteomes" id="UP000006753">
    <property type="component" value="Unassembled WGS sequence"/>
</dbReference>
<feature type="transmembrane region" description="Helical" evidence="7">
    <location>
        <begin position="819"/>
        <end position="838"/>
    </location>
</feature>
<keyword evidence="2 7" id="KW-0812">Transmembrane</keyword>
<evidence type="ECO:0000313" key="10">
    <source>
        <dbReference type="EMBL" id="EKD12874.1"/>
    </source>
</evidence>
<feature type="region of interest" description="Disordered" evidence="6">
    <location>
        <begin position="1"/>
        <end position="101"/>
    </location>
</feature>
<feature type="compositionally biased region" description="Polar residues" evidence="6">
    <location>
        <begin position="20"/>
        <end position="36"/>
    </location>
</feature>
<keyword evidence="4 7" id="KW-0472">Membrane</keyword>
<keyword evidence="11" id="KW-1185">Reference proteome</keyword>
<feature type="transmembrane region" description="Helical" evidence="7">
    <location>
        <begin position="748"/>
        <end position="766"/>
    </location>
</feature>
<dbReference type="HOGENOM" id="CLU_007078_2_0_1"/>
<dbReference type="eggNOG" id="ENOG502QPMM">
    <property type="taxonomic scope" value="Eukaryota"/>
</dbReference>
<dbReference type="PANTHER" id="PTHR31082:SF4">
    <property type="entry name" value="PHEROMONE-REGULATED MEMBRANE PROTEIN 10"/>
    <property type="match status" value="1"/>
</dbReference>
<feature type="transmembrane region" description="Helical" evidence="7">
    <location>
        <begin position="921"/>
        <end position="942"/>
    </location>
</feature>
<sequence length="952" mass="101717">MSSEFEPPSEGGLATHDYIQLSSKEPSQETSAENSRPSSAGGPSASAAAAAAASASASASASSGPGPAHTHKRSRVRFNSTSEANDAENQKSKFPLRDPSTPLQFADLLAHPFAAAVAVPPQAKSSPAHSRNNSTNILLRRSETESANPFQDYSTPKSTASTAAFTPRPSLVRVNSNLNHNPKPNTSNGAFEDVTELNEKAFSALAAQERAQRVASLVGSHSAPASRRGSLDEETEDEAARPRPSRPRRSSRNTAYPVEIDDIPLVDMDGRRAYDGAGLDSDEGEDFDNQPDNFYSSAEAHKPVRTLTRKLNANPWKAPTQPPPGLVSGQVTPTHERNAHDYVPRPVQYRGGVLSSLLKLYNPPADSPGNQSRRESNASTTGSPSQYGGSSGATTPRTKHAKWYNHKQQSQDTLAGLIEASAILGAQGGARAPKRTRPGMGARSPSGKLLDTAMRTIGGRPRLEDEIRITVHIAETLSRQKYLLKLCRALMSYGAPTHRLEEYMKMSARVLEIDGQFLYIPGCMIISFDDVSTHTTEVKLVKASQGVDLGKLKDIHEIYKEVVHDVVGVEEATQRLGAIISSKPKNNPWALVFVYGCASASVAPFAFQGRLIDLPISFLLGSILGFLQLIVAPRSDLYSNVFEISAAVLTSFLARAFGSIRGGDLFCFSALAQSSIALILPGYMVLCGSLELQSRSMVAGSVRMVYAIIYSLFLGYGITIGTALYGLMDANATSKTTCSNPVGDYPKWLFVTLFTLCLCIINQAKWKQMPVMLLISFAGYIVNFHSAKKFPSSAQLSSTFGALAVGVLGNLYSRMRHGVAAAALLPAIFVQVPSGLAASGSLLAGLSTADQITNTTTYSNGTAKINGTSMVGFIHDGLGHHFLKVVAGKRKTYVTLPLAVTLPGSSSGDLNNIVLNVGYSMIQVAIGITVGLFLSALIVYPLGKRRSGLFSF</sequence>
<comment type="similarity">
    <text evidence="5">Belongs to the ThrE exporter (TC 2.A.79) family.</text>
</comment>
<evidence type="ECO:0000256" key="7">
    <source>
        <dbReference type="SAM" id="Phobius"/>
    </source>
</evidence>
<feature type="compositionally biased region" description="Acidic residues" evidence="6">
    <location>
        <begin position="280"/>
        <end position="289"/>
    </location>
</feature>
<dbReference type="EMBL" id="JH921454">
    <property type="protein sequence ID" value="EKD12874.1"/>
    <property type="molecule type" value="Genomic_DNA"/>
</dbReference>
<dbReference type="OMA" id="KKRVGWH"/>
<reference evidence="10 11" key="1">
    <citation type="journal article" date="2012" name="BMC Genomics">
        <title>Sequencing the genome of Marssonina brunnea reveals fungus-poplar co-evolution.</title>
        <authorList>
            <person name="Zhu S."/>
            <person name="Cao Y.-Z."/>
            <person name="Jiang C."/>
            <person name="Tan B.-Y."/>
            <person name="Wang Z."/>
            <person name="Feng S."/>
            <person name="Zhang L."/>
            <person name="Su X.-H."/>
            <person name="Brejova B."/>
            <person name="Vinar T."/>
            <person name="Xu M."/>
            <person name="Wang M.-X."/>
            <person name="Zhang S.-G."/>
            <person name="Huang M.-R."/>
            <person name="Wu R."/>
            <person name="Zhou Y."/>
        </authorList>
    </citation>
    <scope>NUCLEOTIDE SEQUENCE [LARGE SCALE GENOMIC DNA]</scope>
    <source>
        <strain evidence="10 11">MB_m1</strain>
    </source>
</reference>
<feature type="transmembrane region" description="Helical" evidence="7">
    <location>
        <begin position="614"/>
        <end position="631"/>
    </location>
</feature>
<feature type="transmembrane region" description="Helical" evidence="7">
    <location>
        <begin position="794"/>
        <end position="812"/>
    </location>
</feature>
<dbReference type="KEGG" id="mbe:MBM_09103"/>
<dbReference type="InterPro" id="IPR051361">
    <property type="entry name" value="ThrE/Ser_Exporter"/>
</dbReference>
<feature type="region of interest" description="Disordered" evidence="6">
    <location>
        <begin position="313"/>
        <end position="346"/>
    </location>
</feature>
<feature type="region of interest" description="Disordered" evidence="6">
    <location>
        <begin position="359"/>
        <end position="408"/>
    </location>
</feature>
<feature type="region of interest" description="Disordered" evidence="6">
    <location>
        <begin position="215"/>
        <end position="301"/>
    </location>
</feature>
<evidence type="ECO:0000313" key="11">
    <source>
        <dbReference type="Proteomes" id="UP000006753"/>
    </source>
</evidence>
<feature type="domain" description="Threonine/serine exporter-like N-terminal" evidence="8">
    <location>
        <begin position="482"/>
        <end position="724"/>
    </location>
</feature>
<evidence type="ECO:0000256" key="6">
    <source>
        <dbReference type="SAM" id="MobiDB-lite"/>
    </source>
</evidence>
<dbReference type="OrthoDB" id="413008at2759"/>
<feature type="compositionally biased region" description="Basic and acidic residues" evidence="6">
    <location>
        <begin position="334"/>
        <end position="343"/>
    </location>
</feature>
<keyword evidence="3 7" id="KW-1133">Transmembrane helix</keyword>